<dbReference type="PANTHER" id="PTHR45890">
    <property type="entry name" value="AARF DOMAIN CONTAINING KINASE 2 (PREDICTED)"/>
    <property type="match status" value="1"/>
</dbReference>
<dbReference type="InterPro" id="IPR052402">
    <property type="entry name" value="ADCK_kinase"/>
</dbReference>
<evidence type="ECO:0000256" key="2">
    <source>
        <dbReference type="SAM" id="Phobius"/>
    </source>
</evidence>
<keyword evidence="2" id="KW-0472">Membrane</keyword>
<dbReference type="CDD" id="cd13971">
    <property type="entry name" value="ADCK2-like"/>
    <property type="match status" value="1"/>
</dbReference>
<evidence type="ECO:0000313" key="4">
    <source>
        <dbReference type="Proteomes" id="UP000695022"/>
    </source>
</evidence>
<evidence type="ECO:0000313" key="5">
    <source>
        <dbReference type="RefSeq" id="XP_014669848.1"/>
    </source>
</evidence>
<dbReference type="Proteomes" id="UP000695022">
    <property type="component" value="Unplaced"/>
</dbReference>
<reference evidence="5" key="1">
    <citation type="submission" date="2025-08" db="UniProtKB">
        <authorList>
            <consortium name="RefSeq"/>
        </authorList>
    </citation>
    <scope>IDENTIFICATION</scope>
</reference>
<proteinExistence type="inferred from homology"/>
<protein>
    <submittedName>
        <fullName evidence="5">Uncharacterized aarF domain-containing protein kinase 2-like</fullName>
    </submittedName>
</protein>
<comment type="similarity">
    <text evidence="1">Belongs to the protein kinase superfamily. ADCK protein kinase family.</text>
</comment>
<evidence type="ECO:0000259" key="3">
    <source>
        <dbReference type="Pfam" id="PF03109"/>
    </source>
</evidence>
<dbReference type="SUPFAM" id="SSF56112">
    <property type="entry name" value="Protein kinase-like (PK-like)"/>
    <property type="match status" value="1"/>
</dbReference>
<organism evidence="4 5">
    <name type="scientific">Priapulus caudatus</name>
    <name type="common">Priapulid worm</name>
    <dbReference type="NCBI Taxonomy" id="37621"/>
    <lineage>
        <taxon>Eukaryota</taxon>
        <taxon>Metazoa</taxon>
        <taxon>Ecdysozoa</taxon>
        <taxon>Scalidophora</taxon>
        <taxon>Priapulida</taxon>
        <taxon>Priapulimorpha</taxon>
        <taxon>Priapulimorphida</taxon>
        <taxon>Priapulidae</taxon>
        <taxon>Priapulus</taxon>
    </lineage>
</organism>
<keyword evidence="2" id="KW-0812">Transmembrane</keyword>
<keyword evidence="4" id="KW-1185">Reference proteome</keyword>
<sequence length="668" mass="75771">MMLTVLIRRPAVSFRGCVTRAFYTYSGSGRPRLPSRTVRACWSVRLASWSGGVALKNARRSRFSSLLISSGLFSYLRNIPTAVLDRPFADPNPPNQNVVFLRKKEGFLLRAAMTLRWLWLALRRCLRFLLTFAPFLLAYPLLYAYGFDATRRLYLRCLLFAVECSGPTVMKLAQWASTRRDLFSADFCHTFARLQRSVKPHSWYFTKQRLRRAFGKNWRKILVKFDNNRNPIGSGCIAQVYKAYMPADLVADESLLEEINESLEPDPYDIDFDEGIDVLGFAKLFGTNDSDLDDAQEECRGNWGERQENEMRKQEAEAKDNVEEHSSIISSLSSEPGDNLEGLVPVAVKVLHPGIYRSVVMDLNILRGLSHIVEFTIPSLRWISLNECIEEFSQLMMNQLDFTVEANNLERFWANFEQNPNVRVPRPVRPYVKSHVLVEKFEEGEPISKFIHAHEDQPKGLHETLASYGVDAILQMVFVDNFVHGDLHPGNILVQNADVFVSEENNQLVLVDICDTVVVNVRPVECPTRLVILDCGIASSLSEHDLDNLRAVFTAVVLGEGEKVANLFLEKAHECTDLEGYRTEMANIVDTAHEQSVRLGKMQVAELLRDFFSCLIRHRVKLDSNYASVMLAIMVLEGLGRSLDPEMDIMECAKPILLGRSNGHGKGQ</sequence>
<dbReference type="Pfam" id="PF03109">
    <property type="entry name" value="ABC1"/>
    <property type="match status" value="1"/>
</dbReference>
<dbReference type="RefSeq" id="XP_014669848.1">
    <property type="nucleotide sequence ID" value="XM_014814362.1"/>
</dbReference>
<dbReference type="GeneID" id="106810890"/>
<name>A0ABM1ECC7_PRICU</name>
<feature type="domain" description="ABC1 atypical kinase-like" evidence="3">
    <location>
        <begin position="346"/>
        <end position="566"/>
    </location>
</feature>
<gene>
    <name evidence="5" type="primary">LOC106810890</name>
</gene>
<keyword evidence="2" id="KW-1133">Transmembrane helix</keyword>
<feature type="transmembrane region" description="Helical" evidence="2">
    <location>
        <begin position="125"/>
        <end position="147"/>
    </location>
</feature>
<dbReference type="InterPro" id="IPR004147">
    <property type="entry name" value="ABC1_dom"/>
</dbReference>
<evidence type="ECO:0000256" key="1">
    <source>
        <dbReference type="ARBA" id="ARBA00009670"/>
    </source>
</evidence>
<dbReference type="PANTHER" id="PTHR45890:SF1">
    <property type="entry name" value="AARF DOMAIN CONTAINING KINASE 2"/>
    <property type="match status" value="1"/>
</dbReference>
<accession>A0ABM1ECC7</accession>
<dbReference type="InterPro" id="IPR044095">
    <property type="entry name" value="ADCK2_dom"/>
</dbReference>
<dbReference type="InterPro" id="IPR011009">
    <property type="entry name" value="Kinase-like_dom_sf"/>
</dbReference>